<dbReference type="AlphaFoldDB" id="A0A1I4P7T3"/>
<keyword evidence="5" id="KW-1185">Reference proteome</keyword>
<keyword evidence="1" id="KW-0175">Coiled coil</keyword>
<protein>
    <recommendedName>
        <fullName evidence="6">Lipoprotein</fullName>
    </recommendedName>
</protein>
<feature type="transmembrane region" description="Helical" evidence="2">
    <location>
        <begin position="83"/>
        <end position="102"/>
    </location>
</feature>
<dbReference type="Proteomes" id="UP000243629">
    <property type="component" value="Unassembled WGS sequence"/>
</dbReference>
<proteinExistence type="predicted"/>
<feature type="chain" id="PRO_5017394079" description="Lipoprotein" evidence="3">
    <location>
        <begin position="30"/>
        <end position="243"/>
    </location>
</feature>
<dbReference type="RefSeq" id="WP_093472546.1">
    <property type="nucleotide sequence ID" value="NZ_FOUI01000002.1"/>
</dbReference>
<evidence type="ECO:0000313" key="5">
    <source>
        <dbReference type="Proteomes" id="UP000243629"/>
    </source>
</evidence>
<evidence type="ECO:0000256" key="3">
    <source>
        <dbReference type="SAM" id="SignalP"/>
    </source>
</evidence>
<dbReference type="PROSITE" id="PS51257">
    <property type="entry name" value="PROKAR_LIPOPROTEIN"/>
    <property type="match status" value="1"/>
</dbReference>
<organism evidence="4 5">
    <name type="scientific">Halopseudomonas yangmingensis</name>
    <dbReference type="NCBI Taxonomy" id="1720063"/>
    <lineage>
        <taxon>Bacteria</taxon>
        <taxon>Pseudomonadati</taxon>
        <taxon>Pseudomonadota</taxon>
        <taxon>Gammaproteobacteria</taxon>
        <taxon>Pseudomonadales</taxon>
        <taxon>Pseudomonadaceae</taxon>
        <taxon>Halopseudomonas</taxon>
    </lineage>
</organism>
<keyword evidence="2" id="KW-0812">Transmembrane</keyword>
<evidence type="ECO:0000313" key="4">
    <source>
        <dbReference type="EMBL" id="SFM23650.1"/>
    </source>
</evidence>
<dbReference type="OrthoDB" id="5765242at2"/>
<evidence type="ECO:0000256" key="1">
    <source>
        <dbReference type="SAM" id="Coils"/>
    </source>
</evidence>
<feature type="signal peptide" evidence="3">
    <location>
        <begin position="1"/>
        <end position="29"/>
    </location>
</feature>
<keyword evidence="2" id="KW-0472">Membrane</keyword>
<dbReference type="STRING" id="1720063.SAMN05216217_102159"/>
<evidence type="ECO:0008006" key="6">
    <source>
        <dbReference type="Google" id="ProtNLM"/>
    </source>
</evidence>
<gene>
    <name evidence="4" type="ORF">SAMN05216217_102159</name>
</gene>
<dbReference type="EMBL" id="FOUI01000002">
    <property type="protein sequence ID" value="SFM23650.1"/>
    <property type="molecule type" value="Genomic_DNA"/>
</dbReference>
<keyword evidence="3" id="KW-0732">Signal</keyword>
<keyword evidence="2" id="KW-1133">Transmembrane helix</keyword>
<sequence>MTMKTRIRSKLAISLLTAGSLLLAGCATTGGSQSSNSVSADPRLTQGHDAKFFSQSGFQACAAAAGVGMLACALSESSNKQQCMILVGLTACGVAMGANYYLDQRRSEYANTTERLQIMTADIRQDTDRVIARSETMQMVISDDQQRLAQIQQDMQNQTLDIDAASREIAAIDKNIATMRRDISNMQAKANEYQRVAEQERNDGAGDQVQLLDQEIARMNQRVAALQQEVDGLYNQRSAITLG</sequence>
<reference evidence="5" key="1">
    <citation type="submission" date="2016-10" db="EMBL/GenBank/DDBJ databases">
        <authorList>
            <person name="Varghese N."/>
            <person name="Submissions S."/>
        </authorList>
    </citation>
    <scope>NUCLEOTIDE SEQUENCE [LARGE SCALE GENOMIC DNA]</scope>
    <source>
        <strain evidence="5">DSM 24213</strain>
    </source>
</reference>
<accession>A0A1I4P7T3</accession>
<name>A0A1I4P7T3_9GAMM</name>
<feature type="coiled-coil region" evidence="1">
    <location>
        <begin position="148"/>
        <end position="236"/>
    </location>
</feature>
<evidence type="ECO:0000256" key="2">
    <source>
        <dbReference type="SAM" id="Phobius"/>
    </source>
</evidence>